<dbReference type="Pfam" id="PF13344">
    <property type="entry name" value="Hydrolase_6"/>
    <property type="match status" value="1"/>
</dbReference>
<accession>A0ABN9PDK7</accession>
<dbReference type="SUPFAM" id="SSF56784">
    <property type="entry name" value="HAD-like"/>
    <property type="match status" value="1"/>
</dbReference>
<evidence type="ECO:0000313" key="1">
    <source>
        <dbReference type="EMBL" id="CAK0788183.1"/>
    </source>
</evidence>
<organism evidence="1 2">
    <name type="scientific">Prorocentrum cordatum</name>
    <dbReference type="NCBI Taxonomy" id="2364126"/>
    <lineage>
        <taxon>Eukaryota</taxon>
        <taxon>Sar</taxon>
        <taxon>Alveolata</taxon>
        <taxon>Dinophyceae</taxon>
        <taxon>Prorocentrales</taxon>
        <taxon>Prorocentraceae</taxon>
        <taxon>Prorocentrum</taxon>
    </lineage>
</organism>
<proteinExistence type="predicted"/>
<dbReference type="Proteomes" id="UP001189429">
    <property type="component" value="Unassembled WGS sequence"/>
</dbReference>
<comment type="caution">
    <text evidence="1">The sequence shown here is derived from an EMBL/GenBank/DDBJ whole genome shotgun (WGS) entry which is preliminary data.</text>
</comment>
<reference evidence="1" key="1">
    <citation type="submission" date="2023-10" db="EMBL/GenBank/DDBJ databases">
        <authorList>
            <person name="Chen Y."/>
            <person name="Shah S."/>
            <person name="Dougan E. K."/>
            <person name="Thang M."/>
            <person name="Chan C."/>
        </authorList>
    </citation>
    <scope>NUCLEOTIDE SEQUENCE [LARGE SCALE GENOMIC DNA]</scope>
</reference>
<gene>
    <name evidence="1" type="ORF">PCOR1329_LOCUS130</name>
</gene>
<dbReference type="PANTHER" id="PTHR19288:SF46">
    <property type="entry name" value="HALOACID DEHALOGENASE-LIKE HYDROLASE DOMAIN-CONTAINING PROTEIN 2"/>
    <property type="match status" value="1"/>
</dbReference>
<dbReference type="PANTHER" id="PTHR19288">
    <property type="entry name" value="4-NITROPHENYLPHOSPHATASE-RELATED"/>
    <property type="match status" value="1"/>
</dbReference>
<protein>
    <recommendedName>
        <fullName evidence="3">4-nitrophenylphosphatase</fullName>
    </recommendedName>
</protein>
<dbReference type="Gene3D" id="3.40.50.1000">
    <property type="entry name" value="HAD superfamily/HAD-like"/>
    <property type="match status" value="1"/>
</dbReference>
<sequence length="145" mass="15713">MRDAARRCESIVRHVVPNAAAGATSMEAVESGSPATVADLLRDYDAFLLDCDGTLYHAGDLLPHVPETIGYLRSLGKRVFFVTNTSSRSSEQLQEKLAGMGVDCVADECVPASGSSHGTHMNVRRSTWISWIGRWRRQGGPAPIL</sequence>
<name>A0ABN9PDK7_9DINO</name>
<dbReference type="InterPro" id="IPR006357">
    <property type="entry name" value="HAD-SF_hydro_IIA"/>
</dbReference>
<evidence type="ECO:0000313" key="2">
    <source>
        <dbReference type="Proteomes" id="UP001189429"/>
    </source>
</evidence>
<dbReference type="InterPro" id="IPR023214">
    <property type="entry name" value="HAD_sf"/>
</dbReference>
<dbReference type="EMBL" id="CAUYUJ010000003">
    <property type="protein sequence ID" value="CAK0788183.1"/>
    <property type="molecule type" value="Genomic_DNA"/>
</dbReference>
<dbReference type="InterPro" id="IPR036412">
    <property type="entry name" value="HAD-like_sf"/>
</dbReference>
<evidence type="ECO:0008006" key="3">
    <source>
        <dbReference type="Google" id="ProtNLM"/>
    </source>
</evidence>
<keyword evidence="2" id="KW-1185">Reference proteome</keyword>